<gene>
    <name evidence="2" type="ORF">HOP12_03495</name>
</gene>
<evidence type="ECO:0000256" key="1">
    <source>
        <dbReference type="SAM" id="SignalP"/>
    </source>
</evidence>
<keyword evidence="1" id="KW-0732">Signal</keyword>
<dbReference type="PROSITE" id="PS51257">
    <property type="entry name" value="PROKAR_LIPOPROTEIN"/>
    <property type="match status" value="1"/>
</dbReference>
<evidence type="ECO:0000313" key="2">
    <source>
        <dbReference type="EMBL" id="NOT33215.1"/>
    </source>
</evidence>
<proteinExistence type="predicted"/>
<feature type="signal peptide" evidence="1">
    <location>
        <begin position="1"/>
        <end position="19"/>
    </location>
</feature>
<accession>A0A849SMW6</accession>
<dbReference type="AlphaFoldDB" id="A0A849SMW6"/>
<feature type="chain" id="PRO_5032303780" description="Outer membrane protein beta-barrel domain-containing protein" evidence="1">
    <location>
        <begin position="20"/>
        <end position="116"/>
    </location>
</feature>
<dbReference type="EMBL" id="JABFRW010000033">
    <property type="protein sequence ID" value="NOT33215.1"/>
    <property type="molecule type" value="Genomic_DNA"/>
</dbReference>
<name>A0A849SMW6_UNCEI</name>
<protein>
    <recommendedName>
        <fullName evidence="4">Outer membrane protein beta-barrel domain-containing protein</fullName>
    </recommendedName>
</protein>
<evidence type="ECO:0008006" key="4">
    <source>
        <dbReference type="Google" id="ProtNLM"/>
    </source>
</evidence>
<sequence length="116" mass="12048">MRRFTVSAVALPVVAVALASCVSLSSSATLRFGGTVFGGLNAYSLDDWNDVIDLSNGSATDKDDNITSGMSFGVGPHLLVNDQWMIGAHFEKLTPKKSSDDLDVELAANALGASVG</sequence>
<dbReference type="Proteomes" id="UP000580839">
    <property type="component" value="Unassembled WGS sequence"/>
</dbReference>
<comment type="caution">
    <text evidence="2">The sequence shown here is derived from an EMBL/GenBank/DDBJ whole genome shotgun (WGS) entry which is preliminary data.</text>
</comment>
<evidence type="ECO:0000313" key="3">
    <source>
        <dbReference type="Proteomes" id="UP000580839"/>
    </source>
</evidence>
<reference evidence="2 3" key="1">
    <citation type="submission" date="2020-04" db="EMBL/GenBank/DDBJ databases">
        <title>Metagenomic profiling of ammonia- and methane-oxidizing microorganisms in a Dutch drinking water treatment plant.</title>
        <authorList>
            <person name="Poghosyan L."/>
            <person name="Leucker S."/>
        </authorList>
    </citation>
    <scope>NUCLEOTIDE SEQUENCE [LARGE SCALE GENOMIC DNA]</scope>
    <source>
        <strain evidence="2">S-RSF-IL-03</strain>
    </source>
</reference>
<organism evidence="2 3">
    <name type="scientific">Eiseniibacteriota bacterium</name>
    <dbReference type="NCBI Taxonomy" id="2212470"/>
    <lineage>
        <taxon>Bacteria</taxon>
        <taxon>Candidatus Eiseniibacteriota</taxon>
    </lineage>
</organism>